<proteinExistence type="predicted"/>
<organism evidence="2">
    <name type="scientific">uncultured Thermomicrobiales bacterium</name>
    <dbReference type="NCBI Taxonomy" id="1645740"/>
    <lineage>
        <taxon>Bacteria</taxon>
        <taxon>Pseudomonadati</taxon>
        <taxon>Thermomicrobiota</taxon>
        <taxon>Thermomicrobia</taxon>
        <taxon>Thermomicrobiales</taxon>
        <taxon>environmental samples</taxon>
    </lineage>
</organism>
<name>A0A6J4U357_9BACT</name>
<protein>
    <submittedName>
        <fullName evidence="2">Uncharacterized protein</fullName>
    </submittedName>
</protein>
<evidence type="ECO:0000256" key="1">
    <source>
        <dbReference type="SAM" id="MobiDB-lite"/>
    </source>
</evidence>
<feature type="region of interest" description="Disordered" evidence="1">
    <location>
        <begin position="1"/>
        <end position="41"/>
    </location>
</feature>
<gene>
    <name evidence="2" type="ORF">AVDCRST_MAG49-712</name>
</gene>
<sequence>MVGPARAIPEVRGPGAKPAHAGRGPVRSDPADHPDSVSGAP</sequence>
<reference evidence="2" key="1">
    <citation type="submission" date="2020-02" db="EMBL/GenBank/DDBJ databases">
        <authorList>
            <person name="Meier V. D."/>
        </authorList>
    </citation>
    <scope>NUCLEOTIDE SEQUENCE</scope>
    <source>
        <strain evidence="2">AVDCRST_MAG49</strain>
    </source>
</reference>
<evidence type="ECO:0000313" key="2">
    <source>
        <dbReference type="EMBL" id="CAA9539641.1"/>
    </source>
</evidence>
<accession>A0A6J4U357</accession>
<dbReference type="AlphaFoldDB" id="A0A6J4U357"/>
<dbReference type="EMBL" id="CADCWG010000043">
    <property type="protein sequence ID" value="CAA9539641.1"/>
    <property type="molecule type" value="Genomic_DNA"/>
</dbReference>